<evidence type="ECO:0000313" key="16">
    <source>
        <dbReference type="Proteomes" id="UP000554482"/>
    </source>
</evidence>
<evidence type="ECO:0000256" key="13">
    <source>
        <dbReference type="PIRSR" id="PIRSR602401-1"/>
    </source>
</evidence>
<dbReference type="EMBL" id="JABWDY010016335">
    <property type="protein sequence ID" value="KAF5196171.1"/>
    <property type="molecule type" value="Genomic_DNA"/>
</dbReference>
<dbReference type="GO" id="GO:0044550">
    <property type="term" value="P:secondary metabolite biosynthetic process"/>
    <property type="evidence" value="ECO:0007669"/>
    <property type="project" value="UniProtKB-ARBA"/>
</dbReference>
<keyword evidence="12" id="KW-0472">Membrane</keyword>
<evidence type="ECO:0000256" key="10">
    <source>
        <dbReference type="ARBA" id="ARBA00023004"/>
    </source>
</evidence>
<organism evidence="15 16">
    <name type="scientific">Thalictrum thalictroides</name>
    <name type="common">Rue-anemone</name>
    <name type="synonym">Anemone thalictroides</name>
    <dbReference type="NCBI Taxonomy" id="46969"/>
    <lineage>
        <taxon>Eukaryota</taxon>
        <taxon>Viridiplantae</taxon>
        <taxon>Streptophyta</taxon>
        <taxon>Embryophyta</taxon>
        <taxon>Tracheophyta</taxon>
        <taxon>Spermatophyta</taxon>
        <taxon>Magnoliopsida</taxon>
        <taxon>Ranunculales</taxon>
        <taxon>Ranunculaceae</taxon>
        <taxon>Thalictroideae</taxon>
        <taxon>Thalictrum</taxon>
    </lineage>
</organism>
<comment type="caution">
    <text evidence="15">The sequence shown here is derived from an EMBL/GenBank/DDBJ whole genome shotgun (WGS) entry which is preliminary data.</text>
</comment>
<dbReference type="Gene3D" id="1.10.630.10">
    <property type="entry name" value="Cytochrome P450"/>
    <property type="match status" value="1"/>
</dbReference>
<evidence type="ECO:0000256" key="3">
    <source>
        <dbReference type="ARBA" id="ARBA00010617"/>
    </source>
</evidence>
<dbReference type="PANTHER" id="PTHR47944">
    <property type="entry name" value="CYTOCHROME P450 98A9"/>
    <property type="match status" value="1"/>
</dbReference>
<evidence type="ECO:0000256" key="5">
    <source>
        <dbReference type="ARBA" id="ARBA00022692"/>
    </source>
</evidence>
<keyword evidence="16" id="KW-1185">Reference proteome</keyword>
<dbReference type="GO" id="GO:0004497">
    <property type="term" value="F:monooxygenase activity"/>
    <property type="evidence" value="ECO:0007669"/>
    <property type="project" value="UniProtKB-KW"/>
</dbReference>
<dbReference type="AlphaFoldDB" id="A0A7J6WFL4"/>
<evidence type="ECO:0000256" key="4">
    <source>
        <dbReference type="ARBA" id="ARBA00022617"/>
    </source>
</evidence>
<dbReference type="InterPro" id="IPR017972">
    <property type="entry name" value="Cyt_P450_CS"/>
</dbReference>
<dbReference type="PROSITE" id="PS00086">
    <property type="entry name" value="CYTOCHROME_P450"/>
    <property type="match status" value="1"/>
</dbReference>
<accession>A0A7J6WFL4</accession>
<feature type="binding site" description="axial binding residue" evidence="13">
    <location>
        <position position="377"/>
    </location>
    <ligand>
        <name>heme</name>
        <dbReference type="ChEBI" id="CHEBI:30413"/>
    </ligand>
    <ligandPart>
        <name>Fe</name>
        <dbReference type="ChEBI" id="CHEBI:18248"/>
    </ligandPart>
</feature>
<evidence type="ECO:0000256" key="1">
    <source>
        <dbReference type="ARBA" id="ARBA00001971"/>
    </source>
</evidence>
<dbReference type="PRINTS" id="PR00463">
    <property type="entry name" value="EP450I"/>
</dbReference>
<dbReference type="InterPro" id="IPR036396">
    <property type="entry name" value="Cyt_P450_sf"/>
</dbReference>
<comment type="subcellular location">
    <subcellularLocation>
        <location evidence="2">Membrane</location>
        <topology evidence="2">Single-pass membrane protein</topology>
    </subcellularLocation>
</comment>
<evidence type="ECO:0000256" key="2">
    <source>
        <dbReference type="ARBA" id="ARBA00004167"/>
    </source>
</evidence>
<evidence type="ECO:0000256" key="7">
    <source>
        <dbReference type="ARBA" id="ARBA00022857"/>
    </source>
</evidence>
<evidence type="ECO:0000256" key="8">
    <source>
        <dbReference type="ARBA" id="ARBA00022989"/>
    </source>
</evidence>
<name>A0A7J6WFL4_THATH</name>
<evidence type="ECO:0000256" key="14">
    <source>
        <dbReference type="RuleBase" id="RU000461"/>
    </source>
</evidence>
<evidence type="ECO:0000256" key="11">
    <source>
        <dbReference type="ARBA" id="ARBA00023033"/>
    </source>
</evidence>
<keyword evidence="9 14" id="KW-0560">Oxidoreductase</keyword>
<keyword evidence="5" id="KW-0812">Transmembrane</keyword>
<proteinExistence type="inferred from homology"/>
<keyword evidence="7" id="KW-0521">NADP</keyword>
<dbReference type="Pfam" id="PF00067">
    <property type="entry name" value="p450"/>
    <property type="match status" value="2"/>
</dbReference>
<keyword evidence="6 13" id="KW-0479">Metal-binding</keyword>
<keyword evidence="8" id="KW-1133">Transmembrane helix</keyword>
<dbReference type="GO" id="GO:0016705">
    <property type="term" value="F:oxidoreductase activity, acting on paired donors, with incorporation or reduction of molecular oxygen"/>
    <property type="evidence" value="ECO:0007669"/>
    <property type="project" value="InterPro"/>
</dbReference>
<protein>
    <submittedName>
        <fullName evidence="15">Flavonoid 3',5'-hydroxylase</fullName>
    </submittedName>
</protein>
<dbReference type="PRINTS" id="PR00385">
    <property type="entry name" value="P450"/>
</dbReference>
<dbReference type="OrthoDB" id="2789670at2759"/>
<keyword evidence="10 13" id="KW-0408">Iron</keyword>
<dbReference type="GO" id="GO:0016020">
    <property type="term" value="C:membrane"/>
    <property type="evidence" value="ECO:0007669"/>
    <property type="project" value="UniProtKB-SubCell"/>
</dbReference>
<evidence type="ECO:0000256" key="12">
    <source>
        <dbReference type="ARBA" id="ARBA00023136"/>
    </source>
</evidence>
<gene>
    <name evidence="15" type="ORF">FRX31_014239</name>
</gene>
<evidence type="ECO:0000256" key="6">
    <source>
        <dbReference type="ARBA" id="ARBA00022723"/>
    </source>
</evidence>
<reference evidence="15 16" key="1">
    <citation type="submission" date="2020-06" db="EMBL/GenBank/DDBJ databases">
        <title>Transcriptomic and genomic resources for Thalictrum thalictroides and T. hernandezii: Facilitating candidate gene discovery in an emerging model plant lineage.</title>
        <authorList>
            <person name="Arias T."/>
            <person name="Riano-Pachon D.M."/>
            <person name="Di Stilio V.S."/>
        </authorList>
    </citation>
    <scope>NUCLEOTIDE SEQUENCE [LARGE SCALE GENOMIC DNA]</scope>
    <source>
        <strain evidence="16">cv. WT478/WT964</strain>
        <tissue evidence="15">Leaves</tissue>
    </source>
</reference>
<dbReference type="PANTHER" id="PTHR47944:SF18">
    <property type="entry name" value="FLAVONOID 3'-MONOOXYGENASE"/>
    <property type="match status" value="1"/>
</dbReference>
<keyword evidence="11 14" id="KW-0503">Monooxygenase</keyword>
<comment type="cofactor">
    <cofactor evidence="1 13">
        <name>heme</name>
        <dbReference type="ChEBI" id="CHEBI:30413"/>
    </cofactor>
</comment>
<dbReference type="GO" id="GO:0005506">
    <property type="term" value="F:iron ion binding"/>
    <property type="evidence" value="ECO:0007669"/>
    <property type="project" value="InterPro"/>
</dbReference>
<keyword evidence="4 13" id="KW-0349">Heme</keyword>
<dbReference type="Proteomes" id="UP000554482">
    <property type="component" value="Unassembled WGS sequence"/>
</dbReference>
<sequence length="440" mass="49221">MAHVKLADMSKTYGPIMYLKLGARGLLVASTPQAAYTFFKTLDSNFSNRPSCAFGTHAMYNSQDMVFGKYGKQWMLLRKLSNLHMFCGKAIEDWTNVRRLELGHMLQAMYKSSTQGEPVVLTEMLGYAIANIISQVAMSKRVFVTKSTESDEFKDMIAEAMLLAGMFDIGDFVPSIAWMDLHGNIKRMKSLNNRFDPIFKRIVKERITTKHERKEKPDLLDALIDCMDNNPLADQGVELTETNIKALILDLFIAGGDTTSGSIEWALAEMMINPSILSRAQAEMDQQYAETLRKHPSVALNLRESIEPCELNGYYIPKGTRVSVNIWAIGRDPNVWENPLEFNPDRFLTEKNAAIDLSGGSGNNFELKPFGAGRRICPGERMGIVLLEYILGTPVHSFEWKVPDGEKLNMEETFGLAIRKSVPLAAIVTPCLPPSAYAVV</sequence>
<dbReference type="InterPro" id="IPR002401">
    <property type="entry name" value="Cyt_P450_E_grp-I"/>
</dbReference>
<comment type="similarity">
    <text evidence="3 14">Belongs to the cytochrome P450 family.</text>
</comment>
<evidence type="ECO:0000313" key="15">
    <source>
        <dbReference type="EMBL" id="KAF5196171.1"/>
    </source>
</evidence>
<evidence type="ECO:0000256" key="9">
    <source>
        <dbReference type="ARBA" id="ARBA00023002"/>
    </source>
</evidence>
<dbReference type="InterPro" id="IPR001128">
    <property type="entry name" value="Cyt_P450"/>
</dbReference>
<dbReference type="SUPFAM" id="SSF48264">
    <property type="entry name" value="Cytochrome P450"/>
    <property type="match status" value="1"/>
</dbReference>
<dbReference type="GO" id="GO:0020037">
    <property type="term" value="F:heme binding"/>
    <property type="evidence" value="ECO:0007669"/>
    <property type="project" value="InterPro"/>
</dbReference>